<name>A0A1I2M163_9BACT</name>
<sequence length="292" mass="33477">MKDFKTRTKSLLLTFTLLAFSASVFGGNSMAKKKEKEIGIQLWSVREDMKKDPAATIAKLGEIGYAYVEAAGYNDGKFYGMEPEAFKALLKKNGMEMRGSHTGINLPKEGEWDQAMEWWKTCIAAHKAAGAEWIVKPSMGRESYEDLAILKEYCDYYNTIGEMCNKAGIRFGYHNHAREFDTELEGKIFYDYLLENTDPKKVMFELDLYWIQEGGKDAVDYFKKYPGRFELYHVKDVEELGASGKIDFEPAFKMAKKAGMKNYIVEVERYNYAPIVSVEKSFEFLNNASFTK</sequence>
<gene>
    <name evidence="3" type="ORF">SAMN05216283_11815</name>
</gene>
<evidence type="ECO:0000256" key="1">
    <source>
        <dbReference type="SAM" id="SignalP"/>
    </source>
</evidence>
<dbReference type="Gene3D" id="3.20.20.150">
    <property type="entry name" value="Divalent-metal-dependent TIM barrel enzymes"/>
    <property type="match status" value="1"/>
</dbReference>
<dbReference type="Pfam" id="PF01261">
    <property type="entry name" value="AP_endonuc_2"/>
    <property type="match status" value="1"/>
</dbReference>
<evidence type="ECO:0000259" key="2">
    <source>
        <dbReference type="Pfam" id="PF01261"/>
    </source>
</evidence>
<evidence type="ECO:0000313" key="3">
    <source>
        <dbReference type="EMBL" id="SFF85275.1"/>
    </source>
</evidence>
<keyword evidence="4" id="KW-1185">Reference proteome</keyword>
<dbReference type="STRING" id="655355.SAMN05216283_11815"/>
<feature type="domain" description="Xylose isomerase-like TIM barrel" evidence="2">
    <location>
        <begin position="58"/>
        <end position="286"/>
    </location>
</feature>
<accession>A0A1I2M163</accession>
<dbReference type="GO" id="GO:0016853">
    <property type="term" value="F:isomerase activity"/>
    <property type="evidence" value="ECO:0007669"/>
    <property type="project" value="UniProtKB-KW"/>
</dbReference>
<dbReference type="InterPro" id="IPR013022">
    <property type="entry name" value="Xyl_isomerase-like_TIM-brl"/>
</dbReference>
<dbReference type="Proteomes" id="UP000198964">
    <property type="component" value="Unassembled WGS sequence"/>
</dbReference>
<feature type="signal peptide" evidence="1">
    <location>
        <begin position="1"/>
        <end position="26"/>
    </location>
</feature>
<keyword evidence="1" id="KW-0732">Signal</keyword>
<evidence type="ECO:0000313" key="4">
    <source>
        <dbReference type="Proteomes" id="UP000198964"/>
    </source>
</evidence>
<dbReference type="PANTHER" id="PTHR12110:SF41">
    <property type="entry name" value="INOSOSE DEHYDRATASE"/>
    <property type="match status" value="1"/>
</dbReference>
<keyword evidence="3" id="KW-0413">Isomerase</keyword>
<protein>
    <submittedName>
        <fullName evidence="3">Sugar phosphate isomerase/epimerase</fullName>
    </submittedName>
</protein>
<feature type="chain" id="PRO_5011738901" evidence="1">
    <location>
        <begin position="27"/>
        <end position="292"/>
    </location>
</feature>
<dbReference type="AlphaFoldDB" id="A0A1I2M163"/>
<reference evidence="3 4" key="1">
    <citation type="submission" date="2016-10" db="EMBL/GenBank/DDBJ databases">
        <authorList>
            <person name="de Groot N.N."/>
        </authorList>
    </citation>
    <scope>NUCLEOTIDE SEQUENCE [LARGE SCALE GENOMIC DNA]</scope>
    <source>
        <strain evidence="3 4">CGMCC 1.9156</strain>
    </source>
</reference>
<dbReference type="InterPro" id="IPR050312">
    <property type="entry name" value="IolE/XylAMocC-like"/>
</dbReference>
<organism evidence="3 4">
    <name type="scientific">Sunxiuqinia elliptica</name>
    <dbReference type="NCBI Taxonomy" id="655355"/>
    <lineage>
        <taxon>Bacteria</taxon>
        <taxon>Pseudomonadati</taxon>
        <taxon>Bacteroidota</taxon>
        <taxon>Bacteroidia</taxon>
        <taxon>Marinilabiliales</taxon>
        <taxon>Prolixibacteraceae</taxon>
        <taxon>Sunxiuqinia</taxon>
    </lineage>
</organism>
<proteinExistence type="predicted"/>
<dbReference type="RefSeq" id="WP_093921653.1">
    <property type="nucleotide sequence ID" value="NZ_FONW01000018.1"/>
</dbReference>
<dbReference type="SUPFAM" id="SSF51658">
    <property type="entry name" value="Xylose isomerase-like"/>
    <property type="match status" value="1"/>
</dbReference>
<dbReference type="PANTHER" id="PTHR12110">
    <property type="entry name" value="HYDROXYPYRUVATE ISOMERASE"/>
    <property type="match status" value="1"/>
</dbReference>
<dbReference type="InterPro" id="IPR036237">
    <property type="entry name" value="Xyl_isomerase-like_sf"/>
</dbReference>
<dbReference type="EMBL" id="FONW01000018">
    <property type="protein sequence ID" value="SFF85275.1"/>
    <property type="molecule type" value="Genomic_DNA"/>
</dbReference>